<dbReference type="RefSeq" id="WP_107856568.1">
    <property type="nucleotide sequence ID" value="NZ_CP060705.1"/>
</dbReference>
<dbReference type="GO" id="GO:0016757">
    <property type="term" value="F:glycosyltransferase activity"/>
    <property type="evidence" value="ECO:0007669"/>
    <property type="project" value="InterPro"/>
</dbReference>
<dbReference type="Pfam" id="PF00534">
    <property type="entry name" value="Glycos_transf_1"/>
    <property type="match status" value="1"/>
</dbReference>
<organism evidence="2 3">
    <name type="scientific">Campylobacter concisus</name>
    <dbReference type="NCBI Taxonomy" id="199"/>
    <lineage>
        <taxon>Bacteria</taxon>
        <taxon>Pseudomonadati</taxon>
        <taxon>Campylobacterota</taxon>
        <taxon>Epsilonproteobacteria</taxon>
        <taxon>Campylobacterales</taxon>
        <taxon>Campylobacteraceae</taxon>
        <taxon>Campylobacter</taxon>
    </lineage>
</organism>
<keyword evidence="2" id="KW-0808">Transferase</keyword>
<dbReference type="Gene3D" id="3.40.50.2000">
    <property type="entry name" value="Glycogen Phosphorylase B"/>
    <property type="match status" value="2"/>
</dbReference>
<evidence type="ECO:0000313" key="3">
    <source>
        <dbReference type="Proteomes" id="UP000594707"/>
    </source>
</evidence>
<gene>
    <name evidence="2" type="ORF">CVT08_02170</name>
</gene>
<feature type="domain" description="Glycosyl transferase family 1" evidence="1">
    <location>
        <begin position="212"/>
        <end position="371"/>
    </location>
</feature>
<dbReference type="InterPro" id="IPR001296">
    <property type="entry name" value="Glyco_trans_1"/>
</dbReference>
<sequence length="397" mass="46019">MSNSAKEIKVLVVSSKFIEEYSGSGLRAYNTYKRLSGKYGIKFDVVSNSVSLNNNLKYKYNDVDVYRISSPFNVPKKRSLKRSVIVLADMLWEFFYSWLYIRKNIKEYDLLHTFGNTFTIGFLTWYFSKKNKPIIRELCNDMPNPFYPIQFSRIMQKIFSKENTVVVAISKRLEILARKFAIKNIWSRPNPVNEDKFNLCSEEIKKIFRKKYTNFSDHDIVLCYIGSLRSSKNHIFLLDVLKLLPDHFKLVIGGPENKREPYMFDNIINKIKEFRLEDRVQFKIGFVDNMDEYIKLSDIFVFPSKDEGFGTPIIEAQACGVPIVANIIENITDVEIVDGEGGYCSSLDPKEFADKIIMSLKIPKEKLTKNAENIINRASTKVIDEAYYKIICGLVNA</sequence>
<dbReference type="PANTHER" id="PTHR12526">
    <property type="entry name" value="GLYCOSYLTRANSFERASE"/>
    <property type="match status" value="1"/>
</dbReference>
<dbReference type="SUPFAM" id="SSF53756">
    <property type="entry name" value="UDP-Glycosyltransferase/glycogen phosphorylase"/>
    <property type="match status" value="1"/>
</dbReference>
<reference evidence="2 3" key="1">
    <citation type="journal article" date="2018" name="Emerg. Microbes Infect.">
        <title>Genomic analysis of oral Campylobacter concisus strains identified a potential bacterial molecular marker associated with active Crohn's disease.</title>
        <authorList>
            <person name="Liu F."/>
            <person name="Ma R."/>
            <person name="Tay C.Y.A."/>
            <person name="Octavia S."/>
            <person name="Lan R."/>
            <person name="Chung H.K.L."/>
            <person name="Riordan S.M."/>
            <person name="Grimm M.C."/>
            <person name="Leong R.W."/>
            <person name="Tanaka M.M."/>
            <person name="Connor S."/>
            <person name="Zhang L."/>
        </authorList>
    </citation>
    <scope>NUCLEOTIDE SEQUENCE [LARGE SCALE GENOMIC DNA]</scope>
    <source>
        <strain evidence="2 3">P13UCO-S1</strain>
    </source>
</reference>
<dbReference type="CDD" id="cd03801">
    <property type="entry name" value="GT4_PimA-like"/>
    <property type="match status" value="1"/>
</dbReference>
<proteinExistence type="predicted"/>
<evidence type="ECO:0000259" key="1">
    <source>
        <dbReference type="Pfam" id="PF00534"/>
    </source>
</evidence>
<dbReference type="EMBL" id="CP060705">
    <property type="protein sequence ID" value="QPH96119.1"/>
    <property type="molecule type" value="Genomic_DNA"/>
</dbReference>
<dbReference type="Proteomes" id="UP000594707">
    <property type="component" value="Chromosome"/>
</dbReference>
<accession>A0A7S9RQM1</accession>
<name>A0A7S9RQM1_9BACT</name>
<dbReference type="AlphaFoldDB" id="A0A7S9RQM1"/>
<protein>
    <submittedName>
        <fullName evidence="2">Glycosyltransferase family 4 protein</fullName>
    </submittedName>
</protein>
<evidence type="ECO:0000313" key="2">
    <source>
        <dbReference type="EMBL" id="QPH96119.1"/>
    </source>
</evidence>